<reference evidence="3 4" key="1">
    <citation type="submission" date="2020-08" db="EMBL/GenBank/DDBJ databases">
        <title>Functional genomics of gut bacteria from endangered species of beetles.</title>
        <authorList>
            <person name="Carlos-Shanley C."/>
        </authorList>
    </citation>
    <scope>NUCLEOTIDE SEQUENCE [LARGE SCALE GENOMIC DNA]</scope>
    <source>
        <strain evidence="3 4">S00179</strain>
    </source>
</reference>
<feature type="transmembrane region" description="Helical" evidence="1">
    <location>
        <begin position="69"/>
        <end position="91"/>
    </location>
</feature>
<name>A0A7W7KJ72_PSENT</name>
<accession>A0A7W7KJ72</accession>
<dbReference type="AlphaFoldDB" id="A0A7W7KJ72"/>
<dbReference type="Proteomes" id="UP000566995">
    <property type="component" value="Unassembled WGS sequence"/>
</dbReference>
<protein>
    <submittedName>
        <fullName evidence="3">CHASE3 domain sensor protein</fullName>
    </submittedName>
</protein>
<evidence type="ECO:0000259" key="2">
    <source>
        <dbReference type="Pfam" id="PF05227"/>
    </source>
</evidence>
<dbReference type="Pfam" id="PF05227">
    <property type="entry name" value="CHASE3"/>
    <property type="match status" value="1"/>
</dbReference>
<keyword evidence="1" id="KW-1133">Transmembrane helix</keyword>
<keyword evidence="1" id="KW-0812">Transmembrane</keyword>
<evidence type="ECO:0000313" key="3">
    <source>
        <dbReference type="EMBL" id="MBB4863293.1"/>
    </source>
</evidence>
<keyword evidence="1" id="KW-0472">Membrane</keyword>
<evidence type="ECO:0000313" key="4">
    <source>
        <dbReference type="Proteomes" id="UP000566995"/>
    </source>
</evidence>
<proteinExistence type="predicted"/>
<feature type="domain" description="CHASE3" evidence="2">
    <location>
        <begin position="2"/>
        <end position="64"/>
    </location>
</feature>
<organism evidence="3 4">
    <name type="scientific">Pseudomonas nitroreducens</name>
    <dbReference type="NCBI Taxonomy" id="46680"/>
    <lineage>
        <taxon>Bacteria</taxon>
        <taxon>Pseudomonadati</taxon>
        <taxon>Pseudomonadota</taxon>
        <taxon>Gammaproteobacteria</taxon>
        <taxon>Pseudomonadales</taxon>
        <taxon>Pseudomonadaceae</taxon>
        <taxon>Pseudomonas</taxon>
    </lineage>
</organism>
<evidence type="ECO:0000256" key="1">
    <source>
        <dbReference type="SAM" id="Phobius"/>
    </source>
</evidence>
<comment type="caution">
    <text evidence="3">The sequence shown here is derived from an EMBL/GenBank/DDBJ whole genome shotgun (WGS) entry which is preliminary data.</text>
</comment>
<sequence length="126" mass="14328">MQRLGAMQDEWMTFAQEMIQQRRDGQDVSDAVKAGRGKSMMDAIRAQYSSMINTEQQLRHDRNQFASSLSTGVVILYLVFSVVVGTLLAYFGRRQLVGLSDSYGEALRKQVLHNEALQRQAWLRDG</sequence>
<dbReference type="EMBL" id="JACHLI010000006">
    <property type="protein sequence ID" value="MBB4863293.1"/>
    <property type="molecule type" value="Genomic_DNA"/>
</dbReference>
<dbReference type="InterPro" id="IPR007891">
    <property type="entry name" value="CHASE3"/>
</dbReference>
<gene>
    <name evidence="3" type="ORF">HNP46_002140</name>
</gene>